<organism evidence="1 2">
    <name type="scientific">Colwellia maritima</name>
    <dbReference type="NCBI Taxonomy" id="2912588"/>
    <lineage>
        <taxon>Bacteria</taxon>
        <taxon>Pseudomonadati</taxon>
        <taxon>Pseudomonadota</taxon>
        <taxon>Gammaproteobacteria</taxon>
        <taxon>Alteromonadales</taxon>
        <taxon>Colwelliaceae</taxon>
        <taxon>Colwellia</taxon>
    </lineage>
</organism>
<evidence type="ECO:0000313" key="2">
    <source>
        <dbReference type="Proteomes" id="UP001139646"/>
    </source>
</evidence>
<evidence type="ECO:0000313" key="1">
    <source>
        <dbReference type="EMBL" id="MCI2283353.1"/>
    </source>
</evidence>
<gene>
    <name evidence="1" type="ORF">L3081_07995</name>
</gene>
<sequence>MSKQSLDTLAITAIEILQSYLSSQHLTAHIHFELEGCVRSQRQHTIAINFAKINKKIAEHGIEGQLVPEYWRNQWEYVSLFAGQSPLKEAHNLTNVIKLLPSLFKQQNIDEVLIKPVVWGGDQVQLLLGSKNIFQGLNKNIHIPNAIQTNISISDEQGINLIADSPLGECLQQCLMNTSYACALLFLPEHDAYERLTLKSKYGLNDELCSPTDISGGHQGSIALYRQYGKHNQILGEDVLIVNHLNEPLVKQVNWQKTARIEHRLGASSLHYNAYVNVIFALLNVVDAIKVFRDDSGKNVANAHSSPPVSKPLPSSLLDDEKGLGAYSLFEQDNWFEQGLNEIEQLMIAHNNDQPIRIGSKIKHAILNIYRNKKIVLTASTRKDFDQ</sequence>
<name>A0ABS9WZD5_9GAMM</name>
<reference evidence="1" key="1">
    <citation type="submission" date="2022-01" db="EMBL/GenBank/DDBJ databases">
        <title>Colwellia maritima, isolated from seawater.</title>
        <authorList>
            <person name="Kristyanto S."/>
            <person name="Jung J."/>
            <person name="Jeon C.O."/>
        </authorList>
    </citation>
    <scope>NUCLEOTIDE SEQUENCE</scope>
    <source>
        <strain evidence="1">MSW7</strain>
    </source>
</reference>
<dbReference type="Proteomes" id="UP001139646">
    <property type="component" value="Unassembled WGS sequence"/>
</dbReference>
<protein>
    <submittedName>
        <fullName evidence="1">Uncharacterized protein</fullName>
    </submittedName>
</protein>
<keyword evidence="2" id="KW-1185">Reference proteome</keyword>
<dbReference type="EMBL" id="JAKKSL010000001">
    <property type="protein sequence ID" value="MCI2283353.1"/>
    <property type="molecule type" value="Genomic_DNA"/>
</dbReference>
<comment type="caution">
    <text evidence="1">The sequence shown here is derived from an EMBL/GenBank/DDBJ whole genome shotgun (WGS) entry which is preliminary data.</text>
</comment>
<accession>A0ABS9WZD5</accession>
<dbReference type="RefSeq" id="WP_242284746.1">
    <property type="nucleotide sequence ID" value="NZ_JAKKSL010000001.1"/>
</dbReference>
<proteinExistence type="predicted"/>